<evidence type="ECO:0000256" key="5">
    <source>
        <dbReference type="ARBA" id="ARBA00023136"/>
    </source>
</evidence>
<dbReference type="RefSeq" id="WP_110810956.1">
    <property type="nucleotide sequence ID" value="NZ_AP022618.1"/>
</dbReference>
<evidence type="ECO:0000256" key="8">
    <source>
        <dbReference type="SAM" id="SignalP"/>
    </source>
</evidence>
<proteinExistence type="inferred from homology"/>
<evidence type="ECO:0000256" key="6">
    <source>
        <dbReference type="ARBA" id="ARBA00023139"/>
    </source>
</evidence>
<dbReference type="InterPro" id="IPR029046">
    <property type="entry name" value="LolA/LolB/LppX"/>
</dbReference>
<evidence type="ECO:0000256" key="7">
    <source>
        <dbReference type="ARBA" id="ARBA00023288"/>
    </source>
</evidence>
<keyword evidence="7" id="KW-0449">Lipoprotein</keyword>
<comment type="subcellular location">
    <subcellularLocation>
        <location evidence="1">Cell envelope</location>
    </subcellularLocation>
</comment>
<dbReference type="OrthoDB" id="4763237at2"/>
<keyword evidence="6" id="KW-0564">Palmitate</keyword>
<accession>A0A1X0CY87</accession>
<dbReference type="EMBL" id="MVHS01000067">
    <property type="protein sequence ID" value="ORA65063.1"/>
    <property type="molecule type" value="Genomic_DNA"/>
</dbReference>
<dbReference type="STRING" id="444597.BST26_19135"/>
<evidence type="ECO:0008006" key="11">
    <source>
        <dbReference type="Google" id="ProtNLM"/>
    </source>
</evidence>
<evidence type="ECO:0000256" key="2">
    <source>
        <dbReference type="ARBA" id="ARBA00009194"/>
    </source>
</evidence>
<protein>
    <recommendedName>
        <fullName evidence="11">Lipoarabinomannan carrier protein LprG</fullName>
    </recommendedName>
</protein>
<dbReference type="PROSITE" id="PS51257">
    <property type="entry name" value="PROKAR_LIPOPROTEIN"/>
    <property type="match status" value="1"/>
</dbReference>
<comment type="similarity">
    <text evidence="2">Belongs to the LppX/LprAFG lipoprotein family.</text>
</comment>
<evidence type="ECO:0000256" key="3">
    <source>
        <dbReference type="ARBA" id="ARBA00022475"/>
    </source>
</evidence>
<keyword evidence="5" id="KW-0472">Membrane</keyword>
<name>A0A1X0CY87_9MYCO</name>
<reference evidence="9 10" key="1">
    <citation type="submission" date="2016-12" db="EMBL/GenBank/DDBJ databases">
        <title>The new phylogeny of genus Mycobacterium.</title>
        <authorList>
            <person name="Tortoli E."/>
            <person name="Trovato A."/>
            <person name="Cirillo D.M."/>
        </authorList>
    </citation>
    <scope>NUCLEOTIDE SEQUENCE [LARGE SCALE GENOMIC DNA]</scope>
    <source>
        <strain evidence="9 10">DSM 45130</strain>
    </source>
</reference>
<dbReference type="SUPFAM" id="SSF89392">
    <property type="entry name" value="Prokaryotic lipoproteins and lipoprotein localization factors"/>
    <property type="match status" value="1"/>
</dbReference>
<keyword evidence="10" id="KW-1185">Reference proteome</keyword>
<dbReference type="Gene3D" id="2.50.20.20">
    <property type="match status" value="1"/>
</dbReference>
<evidence type="ECO:0000313" key="9">
    <source>
        <dbReference type="EMBL" id="ORA65063.1"/>
    </source>
</evidence>
<evidence type="ECO:0000256" key="1">
    <source>
        <dbReference type="ARBA" id="ARBA00004196"/>
    </source>
</evidence>
<dbReference type="Pfam" id="PF07161">
    <property type="entry name" value="LppX_LprAFG"/>
    <property type="match status" value="1"/>
</dbReference>
<feature type="chain" id="PRO_5039375935" description="Lipoarabinomannan carrier protein LprG" evidence="8">
    <location>
        <begin position="23"/>
        <end position="235"/>
    </location>
</feature>
<keyword evidence="3" id="KW-1003">Cell membrane</keyword>
<dbReference type="Proteomes" id="UP000192801">
    <property type="component" value="Unassembled WGS sequence"/>
</dbReference>
<keyword evidence="4 8" id="KW-0732">Signal</keyword>
<evidence type="ECO:0000256" key="4">
    <source>
        <dbReference type="ARBA" id="ARBA00022729"/>
    </source>
</evidence>
<organism evidence="9 10">
    <name type="scientific">Mycolicibacterium insubricum</name>
    <dbReference type="NCBI Taxonomy" id="444597"/>
    <lineage>
        <taxon>Bacteria</taxon>
        <taxon>Bacillati</taxon>
        <taxon>Actinomycetota</taxon>
        <taxon>Actinomycetes</taxon>
        <taxon>Mycobacteriales</taxon>
        <taxon>Mycobacteriaceae</taxon>
        <taxon>Mycolicibacterium</taxon>
    </lineage>
</organism>
<dbReference type="AlphaFoldDB" id="A0A1X0CY87"/>
<dbReference type="GO" id="GO:0030313">
    <property type="term" value="C:cell envelope"/>
    <property type="evidence" value="ECO:0007669"/>
    <property type="project" value="UniProtKB-SubCell"/>
</dbReference>
<dbReference type="InterPro" id="IPR009830">
    <property type="entry name" value="LppX/LprAFG"/>
</dbReference>
<sequence length="235" mass="24560">MQTRRRTTALMSSLVAAGTVVALMAGCAPSKKDSLPDGAALVSSSAATTKNVTSAHIEIEITGTIEEMPVQKLSGDLTTVPATAAQGTVDVSMFGQTAKDVPFVVADGLLYAKITGDKYSEVGEAKKYYDPSVILDPNEGLANLLTNFSDAKSEKTEKLNGTVDTVKVSGKVSADAANKLLPQLNATAPIDSTVWISPDGDHNLVRAKISPNANTSVQVTLSNWNKPVTVTKPAQ</sequence>
<dbReference type="CDD" id="cd16334">
    <property type="entry name" value="LppX-like"/>
    <property type="match status" value="1"/>
</dbReference>
<comment type="caution">
    <text evidence="9">The sequence shown here is derived from an EMBL/GenBank/DDBJ whole genome shotgun (WGS) entry which is preliminary data.</text>
</comment>
<feature type="signal peptide" evidence="8">
    <location>
        <begin position="1"/>
        <end position="22"/>
    </location>
</feature>
<evidence type="ECO:0000313" key="10">
    <source>
        <dbReference type="Proteomes" id="UP000192801"/>
    </source>
</evidence>
<gene>
    <name evidence="9" type="ORF">BST26_19135</name>
</gene>